<comment type="similarity">
    <text evidence="1 5">Belongs to the CDC6/cdc18 family.</text>
</comment>
<dbReference type="SUPFAM" id="SSF52540">
    <property type="entry name" value="P-loop containing nucleoside triphosphate hydrolases"/>
    <property type="match status" value="1"/>
</dbReference>
<feature type="binding site" evidence="5">
    <location>
        <position position="218"/>
    </location>
    <ligand>
        <name>ATP</name>
        <dbReference type="ChEBI" id="CHEBI:30616"/>
    </ligand>
</feature>
<dbReference type="PANTHER" id="PTHR10763:SF26">
    <property type="entry name" value="CELL DIVISION CONTROL PROTEIN 6 HOMOLOG"/>
    <property type="match status" value="1"/>
</dbReference>
<dbReference type="Pfam" id="PF09079">
    <property type="entry name" value="WHD_Cdc6"/>
    <property type="match status" value="1"/>
</dbReference>
<evidence type="ECO:0000256" key="5">
    <source>
        <dbReference type="HAMAP-Rule" id="MF_01407"/>
    </source>
</evidence>
<dbReference type="Proteomes" id="UP000594121">
    <property type="component" value="Chromosome"/>
</dbReference>
<dbReference type="Pfam" id="PF22703">
    <property type="entry name" value="Cdc6_lid"/>
    <property type="match status" value="1"/>
</dbReference>
<dbReference type="AlphaFoldDB" id="A0A7L9FGY3"/>
<dbReference type="CDD" id="cd00009">
    <property type="entry name" value="AAA"/>
    <property type="match status" value="1"/>
</dbReference>
<dbReference type="PANTHER" id="PTHR10763">
    <property type="entry name" value="CELL DIVISION CONTROL PROTEIN 6-RELATED"/>
    <property type="match status" value="1"/>
</dbReference>
<dbReference type="SUPFAM" id="SSF46785">
    <property type="entry name" value="Winged helix' DNA-binding domain"/>
    <property type="match status" value="1"/>
</dbReference>
<dbReference type="InterPro" id="IPR014277">
    <property type="entry name" value="Orc1/Cdc6_arc"/>
</dbReference>
<dbReference type="GO" id="GO:0005524">
    <property type="term" value="F:ATP binding"/>
    <property type="evidence" value="ECO:0007669"/>
    <property type="project" value="UniProtKB-UniRule"/>
</dbReference>
<dbReference type="Gene3D" id="3.40.50.300">
    <property type="entry name" value="P-loop containing nucleotide triphosphate hydrolases"/>
    <property type="match status" value="1"/>
</dbReference>
<dbReference type="InParanoid" id="A0A7L9FGY3"/>
<reference evidence="8 9" key="1">
    <citation type="submission" date="2020-10" db="EMBL/GenBank/DDBJ databases">
        <title>Thermofilum lucidum 3507LT sp. nov. a novel member of Thermofilaceae family isolated from Chile hot spring, and proposal of description order Thermofilales.</title>
        <authorList>
            <person name="Zayulina K.S."/>
            <person name="Elcheninov A.G."/>
            <person name="Toshchakov S.V."/>
            <person name="Kublanov I.V."/>
        </authorList>
    </citation>
    <scope>NUCLEOTIDE SEQUENCE [LARGE SCALE GENOMIC DNA]</scope>
    <source>
        <strain evidence="8 9">3507LT</strain>
    </source>
</reference>
<dbReference type="RefSeq" id="WP_192818176.1">
    <property type="nucleotide sequence ID" value="NZ_CP062310.1"/>
</dbReference>
<dbReference type="FunFam" id="3.40.50.300:FF:000930">
    <property type="entry name" value="ORC1-type DNA replication protein"/>
    <property type="match status" value="1"/>
</dbReference>
<keyword evidence="3 5" id="KW-0547">Nucleotide-binding</keyword>
<dbReference type="InterPro" id="IPR055237">
    <property type="entry name" value="Cdc6_lid"/>
</dbReference>
<dbReference type="GO" id="GO:0006260">
    <property type="term" value="P:DNA replication"/>
    <property type="evidence" value="ECO:0007669"/>
    <property type="project" value="UniProtKB-UniRule"/>
</dbReference>
<dbReference type="NCBIfam" id="TIGR02928">
    <property type="entry name" value="orc1/cdc6 family replication initiation protein"/>
    <property type="match status" value="1"/>
</dbReference>
<dbReference type="InterPro" id="IPR049945">
    <property type="entry name" value="AAA_22"/>
</dbReference>
<feature type="binding site" evidence="5">
    <location>
        <position position="206"/>
    </location>
    <ligand>
        <name>ATP</name>
        <dbReference type="ChEBI" id="CHEBI:30616"/>
    </ligand>
</feature>
<dbReference type="HAMAP" id="MF_01407">
    <property type="entry name" value="ORC1_type_DNA_replic_protein"/>
    <property type="match status" value="1"/>
</dbReference>
<evidence type="ECO:0000256" key="3">
    <source>
        <dbReference type="ARBA" id="ARBA00022741"/>
    </source>
</evidence>
<evidence type="ECO:0000256" key="1">
    <source>
        <dbReference type="ARBA" id="ARBA00006184"/>
    </source>
</evidence>
<evidence type="ECO:0000256" key="4">
    <source>
        <dbReference type="ARBA" id="ARBA00022840"/>
    </source>
</evidence>
<dbReference type="Gene3D" id="1.10.10.10">
    <property type="entry name" value="Winged helix-like DNA-binding domain superfamily/Winged helix DNA-binding domain"/>
    <property type="match status" value="1"/>
</dbReference>
<dbReference type="InterPro" id="IPR050311">
    <property type="entry name" value="ORC1/CDC6"/>
</dbReference>
<dbReference type="InterPro" id="IPR027417">
    <property type="entry name" value="P-loop_NTPase"/>
</dbReference>
<dbReference type="FunCoup" id="A0A7L9FGY3">
    <property type="interactions" value="65"/>
</dbReference>
<dbReference type="Gene3D" id="1.10.8.60">
    <property type="match status" value="1"/>
</dbReference>
<feature type="binding site" evidence="5">
    <location>
        <begin position="65"/>
        <end position="69"/>
    </location>
    <ligand>
        <name>ATP</name>
        <dbReference type="ChEBI" id="CHEBI:30616"/>
    </ligand>
</feature>
<comment type="function">
    <text evidence="5">Involved in regulation of DNA replication.</text>
</comment>
<dbReference type="InterPro" id="IPR015163">
    <property type="entry name" value="Cdc6_C"/>
</dbReference>
<feature type="domain" description="AAA+ ATPase" evidence="6">
    <location>
        <begin position="53"/>
        <end position="207"/>
    </location>
</feature>
<proteinExistence type="inferred from homology"/>
<keyword evidence="2 5" id="KW-0235">DNA replication</keyword>
<dbReference type="SMART" id="SM01074">
    <property type="entry name" value="Cdc6_C"/>
    <property type="match status" value="1"/>
</dbReference>
<gene>
    <name evidence="8" type="ORF">IG193_05345</name>
</gene>
<evidence type="ECO:0000313" key="8">
    <source>
        <dbReference type="EMBL" id="QOJ78204.1"/>
    </source>
</evidence>
<dbReference type="EMBL" id="CP062310">
    <property type="protein sequence ID" value="QOJ78204.1"/>
    <property type="molecule type" value="Genomic_DNA"/>
</dbReference>
<dbReference type="InterPro" id="IPR036390">
    <property type="entry name" value="WH_DNA-bd_sf"/>
</dbReference>
<dbReference type="InterPro" id="IPR003593">
    <property type="entry name" value="AAA+_ATPase"/>
</dbReference>
<dbReference type="InterPro" id="IPR036388">
    <property type="entry name" value="WH-like_DNA-bd_sf"/>
</dbReference>
<protein>
    <recommendedName>
        <fullName evidence="5">ORC1-type DNA replication protein</fullName>
    </recommendedName>
</protein>
<evidence type="ECO:0000259" key="6">
    <source>
        <dbReference type="SMART" id="SM00382"/>
    </source>
</evidence>
<evidence type="ECO:0000259" key="7">
    <source>
        <dbReference type="SMART" id="SM01074"/>
    </source>
</evidence>
<keyword evidence="9" id="KW-1185">Reference proteome</keyword>
<dbReference type="CDD" id="cd08768">
    <property type="entry name" value="Cdc6_C"/>
    <property type="match status" value="1"/>
</dbReference>
<organism evidence="8 9">
    <name type="scientific">Infirmifilum lucidum</name>
    <dbReference type="NCBI Taxonomy" id="2776706"/>
    <lineage>
        <taxon>Archaea</taxon>
        <taxon>Thermoproteota</taxon>
        <taxon>Thermoprotei</taxon>
        <taxon>Thermofilales</taxon>
        <taxon>Thermofilaceae</taxon>
        <taxon>Infirmifilum</taxon>
    </lineage>
</organism>
<keyword evidence="4 5" id="KW-0067">ATP-binding</keyword>
<dbReference type="Pfam" id="PF13401">
    <property type="entry name" value="AAA_22"/>
    <property type="match status" value="1"/>
</dbReference>
<dbReference type="FunFam" id="1.10.8.60:FF:000073">
    <property type="entry name" value="ORC1-type DNA replication protein"/>
    <property type="match status" value="1"/>
</dbReference>
<feature type="domain" description="Cdc6 C-terminal" evidence="7">
    <location>
        <begin position="301"/>
        <end position="384"/>
    </location>
</feature>
<accession>A0A7L9FGY3</accession>
<dbReference type="SMART" id="SM00382">
    <property type="entry name" value="AAA"/>
    <property type="match status" value="1"/>
</dbReference>
<dbReference type="KEGG" id="thel:IG193_05345"/>
<evidence type="ECO:0000256" key="2">
    <source>
        <dbReference type="ARBA" id="ARBA00022705"/>
    </source>
</evidence>
<name>A0A7L9FGY3_9CREN</name>
<evidence type="ECO:0000313" key="9">
    <source>
        <dbReference type="Proteomes" id="UP000594121"/>
    </source>
</evidence>
<sequence length="397" mass="44444">MSIEEIFHQYLDSKVFRDREKLLPDYVPEELPHRDEQIVTLAKVLAPALTGSRPSNVFIYGLTGTGKTAVTKYVLRKIREKAQHKVDYVYINCRQNNTSYRVLAELAKHLGVKVPFTGLALGEVMKRLVQGLERHRGIIVVVLDEVDNLVKRNGDDVLYFLTRVNEELTSSKVSVIGITNDLKFTEFLDARVKSSLGEEELVFPPYNAVQLEDILRRRAREALKDGVVDDEVLKKVAAIAARQNGDCRLALDILLKAADIADREGADKITQVHVDKARNEIEKNLAVDIIKTMPLHVKLVLASIYLLSRDNSSRMITTGLIYDKYKELASKLGMEPVTSRRISDIINELDIVGIINARVISLGRYGRTKVVSIGVPLKNVEEGLASDSILKTLFGIG</sequence>
<dbReference type="GO" id="GO:0016887">
    <property type="term" value="F:ATP hydrolysis activity"/>
    <property type="evidence" value="ECO:0007669"/>
    <property type="project" value="InterPro"/>
</dbReference>
<dbReference type="GeneID" id="59149299"/>